<dbReference type="GO" id="GO:0032259">
    <property type="term" value="P:methylation"/>
    <property type="evidence" value="ECO:0007669"/>
    <property type="project" value="UniProtKB-KW"/>
</dbReference>
<protein>
    <submittedName>
        <fullName evidence="2">Methyltransferase domain-containing protein</fullName>
    </submittedName>
</protein>
<comment type="caution">
    <text evidence="2">The sequence shown here is derived from an EMBL/GenBank/DDBJ whole genome shotgun (WGS) entry which is preliminary data.</text>
</comment>
<keyword evidence="2" id="KW-0489">Methyltransferase</keyword>
<evidence type="ECO:0000313" key="2">
    <source>
        <dbReference type="EMBL" id="MBR1139484.1"/>
    </source>
</evidence>
<dbReference type="InterPro" id="IPR041698">
    <property type="entry name" value="Methyltransf_25"/>
</dbReference>
<dbReference type="RefSeq" id="WP_172237738.1">
    <property type="nucleotide sequence ID" value="NZ_JABFDP010000017.1"/>
</dbReference>
<keyword evidence="2" id="KW-0808">Transferase</keyword>
<dbReference type="GO" id="GO:0008168">
    <property type="term" value="F:methyltransferase activity"/>
    <property type="evidence" value="ECO:0007669"/>
    <property type="project" value="UniProtKB-KW"/>
</dbReference>
<dbReference type="SUPFAM" id="SSF53335">
    <property type="entry name" value="S-adenosyl-L-methionine-dependent methyltransferases"/>
    <property type="match status" value="1"/>
</dbReference>
<dbReference type="EMBL" id="JAFCLK010000030">
    <property type="protein sequence ID" value="MBR1139484.1"/>
    <property type="molecule type" value="Genomic_DNA"/>
</dbReference>
<gene>
    <name evidence="2" type="ORF">JQ619_27365</name>
</gene>
<accession>A0ABS5GDX0</accession>
<dbReference type="InterPro" id="IPR029063">
    <property type="entry name" value="SAM-dependent_MTases_sf"/>
</dbReference>
<dbReference type="Pfam" id="PF13649">
    <property type="entry name" value="Methyltransf_25"/>
    <property type="match status" value="1"/>
</dbReference>
<evidence type="ECO:0000313" key="3">
    <source>
        <dbReference type="Proteomes" id="UP001314635"/>
    </source>
</evidence>
<organism evidence="2 3">
    <name type="scientific">Bradyrhizobium denitrificans</name>
    <dbReference type="NCBI Taxonomy" id="2734912"/>
    <lineage>
        <taxon>Bacteria</taxon>
        <taxon>Pseudomonadati</taxon>
        <taxon>Pseudomonadota</taxon>
        <taxon>Alphaproteobacteria</taxon>
        <taxon>Hyphomicrobiales</taxon>
        <taxon>Nitrobacteraceae</taxon>
        <taxon>Bradyrhizobium</taxon>
    </lineage>
</organism>
<dbReference type="Gene3D" id="3.40.50.150">
    <property type="entry name" value="Vaccinia Virus protein VP39"/>
    <property type="match status" value="1"/>
</dbReference>
<evidence type="ECO:0000259" key="1">
    <source>
        <dbReference type="Pfam" id="PF13649"/>
    </source>
</evidence>
<dbReference type="Proteomes" id="UP001314635">
    <property type="component" value="Unassembled WGS sequence"/>
</dbReference>
<keyword evidence="3" id="KW-1185">Reference proteome</keyword>
<sequence>MPDHAGGGTAQARRWAGKSDILDRLDLSDLEREVAAFCRFFASMPTNPAEAMHGTVSHMHALCAALARHPRELWRSRDIQDVLQAAIRLQAASPFVRRLREWPRGYPGDFETIELLVQGAELPTGADPRSWIDWYALNTVIGQQHRNKIWWQYQRMSAVTPANILALGCGGGADFNLGPHRFERSHIVLLDLDQDALLLAEDRLRRYCDVRTICADVRRGLRKAQDDGPFERVVCGGLFDYLDDRMIVVLLKDIRERLLTFRGSVLFTNIAEGNPFRCWMEAIANWHLIHRSEADIARLVAEAGFDLCGLRIARDATGLTLLVEVALDPLA</sequence>
<feature type="domain" description="Methyltransferase" evidence="1">
    <location>
        <begin position="164"/>
        <end position="258"/>
    </location>
</feature>
<reference evidence="3" key="1">
    <citation type="journal article" date="2021" name="ISME J.">
        <title>Evolutionary origin and ecological implication of a unique nif island in free-living Bradyrhizobium lineages.</title>
        <authorList>
            <person name="Tao J."/>
        </authorList>
    </citation>
    <scope>NUCLEOTIDE SEQUENCE [LARGE SCALE GENOMIC DNA]</scope>
    <source>
        <strain evidence="3">SZCCT0094</strain>
    </source>
</reference>
<proteinExistence type="predicted"/>
<name>A0ABS5GDX0_9BRAD</name>